<name>A0A934URH3_9BURK</name>
<comment type="caution">
    <text evidence="2">The sequence shown here is derived from an EMBL/GenBank/DDBJ whole genome shotgun (WGS) entry which is preliminary data.</text>
</comment>
<feature type="region of interest" description="Disordered" evidence="1">
    <location>
        <begin position="1"/>
        <end position="67"/>
    </location>
</feature>
<keyword evidence="3" id="KW-1185">Reference proteome</keyword>
<evidence type="ECO:0000313" key="3">
    <source>
        <dbReference type="Proteomes" id="UP000617041"/>
    </source>
</evidence>
<gene>
    <name evidence="2" type="ORF">I8E28_11370</name>
</gene>
<reference evidence="2" key="1">
    <citation type="submission" date="2020-12" db="EMBL/GenBank/DDBJ databases">
        <title>Ramlibacter sp. nov., isolated from a freshwater alga, Cryptomonas.</title>
        <authorList>
            <person name="Kim H.M."/>
            <person name="Jeon C.O."/>
        </authorList>
    </citation>
    <scope>NUCLEOTIDE SEQUENCE</scope>
    <source>
        <strain evidence="2">CrO1</strain>
    </source>
</reference>
<evidence type="ECO:0000256" key="1">
    <source>
        <dbReference type="SAM" id="MobiDB-lite"/>
    </source>
</evidence>
<organism evidence="2 3">
    <name type="scientific">Ramlibacter algicola</name>
    <dbReference type="NCBI Taxonomy" id="2795217"/>
    <lineage>
        <taxon>Bacteria</taxon>
        <taxon>Pseudomonadati</taxon>
        <taxon>Pseudomonadota</taxon>
        <taxon>Betaproteobacteria</taxon>
        <taxon>Burkholderiales</taxon>
        <taxon>Comamonadaceae</taxon>
        <taxon>Ramlibacter</taxon>
    </lineage>
</organism>
<evidence type="ECO:0000313" key="2">
    <source>
        <dbReference type="EMBL" id="MBK0393190.1"/>
    </source>
</evidence>
<accession>A0A934URH3</accession>
<protein>
    <submittedName>
        <fullName evidence="2">Uncharacterized protein</fullName>
    </submittedName>
</protein>
<dbReference type="EMBL" id="JAEDAO010000001">
    <property type="protein sequence ID" value="MBK0393190.1"/>
    <property type="molecule type" value="Genomic_DNA"/>
</dbReference>
<sequence length="67" mass="7370">MDDTTDQGQELDRGHGSRRGGAPLRPHRSGEGMASVIEHLRRQLGERRAAWDRDDVGPADDTRPPPG</sequence>
<dbReference type="Proteomes" id="UP000617041">
    <property type="component" value="Unassembled WGS sequence"/>
</dbReference>
<dbReference type="AlphaFoldDB" id="A0A934URH3"/>
<dbReference type="RefSeq" id="WP_200788174.1">
    <property type="nucleotide sequence ID" value="NZ_JAEDAO010000001.1"/>
</dbReference>
<proteinExistence type="predicted"/>
<feature type="compositionally biased region" description="Basic and acidic residues" evidence="1">
    <location>
        <begin position="38"/>
        <end position="67"/>
    </location>
</feature>